<sequence>MNTFLNDLVTLNQIILLNAREQFPDVEGKQLRYRAAAPMREDDLTAEVCTEIVSGETRYQIATSTDGTSWRMQLDFALNHSIPQIPYVVLSYTRFGSVEEMIFDQVLLTPQENRYQAQLDLYKLEQRDALLQALSDYDAQTTLVVAVKTEHGLTNTVTDPKVFYFAENYYPYIYQGIVPPPPRLQLILTPLQYQQLWYNYYQDYVRKNYLYYLPDTFLLGTDTDGKPMLSISFSADDHATSLGDIKVTFDYFLSPKVNQGRIADATAQFSQMQPDARLAPFANADSLVLQLALPEGKTEEKNALINLQSGIVDSFTLPAQQFALIWDALFDRSPQNLLLKGYLAVQFIGFNPDNLPVILALDAKYQSKVRDFIKQTAPVDIYKTIEFRSDSGAYDPSGPRPIKRILVNIDNQTVELNREHPNHDVTVKVSALDLILNPDKKLIYHYDLQVFYVDGGMTPYYDKTSSFEIIYVP</sequence>
<proteinExistence type="predicted"/>
<evidence type="ECO:0000313" key="4">
    <source>
        <dbReference type="Proteomes" id="UP001558101"/>
    </source>
</evidence>
<keyword evidence="4" id="KW-1185">Reference proteome</keyword>
<evidence type="ECO:0000313" key="2">
    <source>
        <dbReference type="EMBL" id="SUI91079.1"/>
    </source>
</evidence>
<gene>
    <name evidence="1" type="ORF">AB4M04_08205</name>
    <name evidence="2" type="ORF">NCTC11544_05391</name>
</gene>
<organism evidence="2 3">
    <name type="scientific">Serratia quinivorans</name>
    <dbReference type="NCBI Taxonomy" id="137545"/>
    <lineage>
        <taxon>Bacteria</taxon>
        <taxon>Pseudomonadati</taxon>
        <taxon>Pseudomonadota</taxon>
        <taxon>Gammaproteobacteria</taxon>
        <taxon>Enterobacterales</taxon>
        <taxon>Yersiniaceae</taxon>
        <taxon>Serratia</taxon>
    </lineage>
</organism>
<protein>
    <submittedName>
        <fullName evidence="2">Uncharacterized protein</fullName>
    </submittedName>
</protein>
<dbReference type="Proteomes" id="UP001558101">
    <property type="component" value="Unassembled WGS sequence"/>
</dbReference>
<reference evidence="2 3" key="1">
    <citation type="submission" date="2018-06" db="EMBL/GenBank/DDBJ databases">
        <authorList>
            <consortium name="Pathogen Informatics"/>
            <person name="Doyle S."/>
        </authorList>
    </citation>
    <scope>NUCLEOTIDE SEQUENCE [LARGE SCALE GENOMIC DNA]</scope>
    <source>
        <strain evidence="2 3">NCTC11544</strain>
    </source>
</reference>
<dbReference type="AlphaFoldDB" id="A0A380B0K1"/>
<evidence type="ECO:0000313" key="1">
    <source>
        <dbReference type="EMBL" id="MEX3172065.1"/>
    </source>
</evidence>
<dbReference type="RefSeq" id="WP_012145102.1">
    <property type="nucleotide sequence ID" value="NZ_CAMKID010000002.1"/>
</dbReference>
<accession>A0A380B0K1</accession>
<evidence type="ECO:0000313" key="3">
    <source>
        <dbReference type="Proteomes" id="UP000255529"/>
    </source>
</evidence>
<dbReference type="EMBL" id="UGYN01000002">
    <property type="protein sequence ID" value="SUI91079.1"/>
    <property type="molecule type" value="Genomic_DNA"/>
</dbReference>
<reference evidence="1 4" key="2">
    <citation type="submission" date="2024-07" db="EMBL/GenBank/DDBJ databases">
        <title>Genomes of novel Serratia strains from suburban soil.</title>
        <authorList>
            <person name="Markert E.X."/>
            <person name="Severe K."/>
            <person name="Severe L."/>
            <person name="Twing K.I."/>
            <person name="Ward L.M."/>
        </authorList>
    </citation>
    <scope>NUCLEOTIDE SEQUENCE [LARGE SCALE GENOMIC DNA]</scope>
    <source>
        <strain evidence="1 4">3C-UT</strain>
    </source>
</reference>
<dbReference type="EMBL" id="JBFQXQ010000001">
    <property type="protein sequence ID" value="MEX3172065.1"/>
    <property type="molecule type" value="Genomic_DNA"/>
</dbReference>
<dbReference type="Proteomes" id="UP000255529">
    <property type="component" value="Unassembled WGS sequence"/>
</dbReference>
<name>A0A380B0K1_9GAMM</name>